<keyword evidence="2" id="KW-1185">Reference proteome</keyword>
<comment type="caution">
    <text evidence="1">The sequence shown here is derived from an EMBL/GenBank/DDBJ whole genome shotgun (WGS) entry which is preliminary data.</text>
</comment>
<accession>A0A9D4N1N1</accession>
<reference evidence="1" key="2">
    <citation type="submission" date="2020-11" db="EMBL/GenBank/DDBJ databases">
        <authorList>
            <person name="McCartney M.A."/>
            <person name="Auch B."/>
            <person name="Kono T."/>
            <person name="Mallez S."/>
            <person name="Becker A."/>
            <person name="Gohl D.M."/>
            <person name="Silverstein K.A.T."/>
            <person name="Koren S."/>
            <person name="Bechman K.B."/>
            <person name="Herman A."/>
            <person name="Abrahante J.E."/>
            <person name="Garbe J."/>
        </authorList>
    </citation>
    <scope>NUCLEOTIDE SEQUENCE</scope>
    <source>
        <strain evidence="1">Duluth1</strain>
        <tissue evidence="1">Whole animal</tissue>
    </source>
</reference>
<protein>
    <submittedName>
        <fullName evidence="1">Uncharacterized protein</fullName>
    </submittedName>
</protein>
<organism evidence="1 2">
    <name type="scientific">Dreissena polymorpha</name>
    <name type="common">Zebra mussel</name>
    <name type="synonym">Mytilus polymorpha</name>
    <dbReference type="NCBI Taxonomy" id="45954"/>
    <lineage>
        <taxon>Eukaryota</taxon>
        <taxon>Metazoa</taxon>
        <taxon>Spiralia</taxon>
        <taxon>Lophotrochozoa</taxon>
        <taxon>Mollusca</taxon>
        <taxon>Bivalvia</taxon>
        <taxon>Autobranchia</taxon>
        <taxon>Heteroconchia</taxon>
        <taxon>Euheterodonta</taxon>
        <taxon>Imparidentia</taxon>
        <taxon>Neoheterodontei</taxon>
        <taxon>Myida</taxon>
        <taxon>Dreissenoidea</taxon>
        <taxon>Dreissenidae</taxon>
        <taxon>Dreissena</taxon>
    </lineage>
</organism>
<reference evidence="1" key="1">
    <citation type="journal article" date="2019" name="bioRxiv">
        <title>The Genome of the Zebra Mussel, Dreissena polymorpha: A Resource for Invasive Species Research.</title>
        <authorList>
            <person name="McCartney M.A."/>
            <person name="Auch B."/>
            <person name="Kono T."/>
            <person name="Mallez S."/>
            <person name="Zhang Y."/>
            <person name="Obille A."/>
            <person name="Becker A."/>
            <person name="Abrahante J.E."/>
            <person name="Garbe J."/>
            <person name="Badalamenti J.P."/>
            <person name="Herman A."/>
            <person name="Mangelson H."/>
            <person name="Liachko I."/>
            <person name="Sullivan S."/>
            <person name="Sone E.D."/>
            <person name="Koren S."/>
            <person name="Silverstein K.A.T."/>
            <person name="Beckman K.B."/>
            <person name="Gohl D.M."/>
        </authorList>
    </citation>
    <scope>NUCLEOTIDE SEQUENCE</scope>
    <source>
        <strain evidence="1">Duluth1</strain>
        <tissue evidence="1">Whole animal</tissue>
    </source>
</reference>
<gene>
    <name evidence="1" type="ORF">DPMN_010194</name>
</gene>
<dbReference type="Proteomes" id="UP000828390">
    <property type="component" value="Unassembled WGS sequence"/>
</dbReference>
<proteinExistence type="predicted"/>
<evidence type="ECO:0000313" key="2">
    <source>
        <dbReference type="Proteomes" id="UP000828390"/>
    </source>
</evidence>
<sequence>MATEFQVHPAGIVQTTESNNSMMSLTIQRLTAKQLRHVESYNTLKLLHYTGPKKVLLPKVPSSDNSVENYADLKEQHDDLPGRLWLY</sequence>
<evidence type="ECO:0000313" key="1">
    <source>
        <dbReference type="EMBL" id="KAH3886193.1"/>
    </source>
</evidence>
<dbReference type="EMBL" id="JAIWYP010000001">
    <property type="protein sequence ID" value="KAH3886193.1"/>
    <property type="molecule type" value="Genomic_DNA"/>
</dbReference>
<name>A0A9D4N1N1_DREPO</name>
<dbReference type="AlphaFoldDB" id="A0A9D4N1N1"/>